<dbReference type="SUPFAM" id="SSF81593">
    <property type="entry name" value="Nucleotidyltransferase substrate binding subunit/domain"/>
    <property type="match status" value="1"/>
</dbReference>
<dbReference type="Pfam" id="PF25794">
    <property type="entry name" value="SACS"/>
    <property type="match status" value="2"/>
</dbReference>
<dbReference type="EMBL" id="LODT01000041">
    <property type="protein sequence ID" value="KYQ89452.1"/>
    <property type="molecule type" value="Genomic_DNA"/>
</dbReference>
<dbReference type="STRING" id="361077.A0A151Z673"/>
<dbReference type="PANTHER" id="PTHR15600">
    <property type="entry name" value="SACSIN"/>
    <property type="match status" value="1"/>
</dbReference>
<feature type="domain" description="HEPN" evidence="1">
    <location>
        <begin position="2565"/>
        <end position="2665"/>
    </location>
</feature>
<gene>
    <name evidence="2" type="ORF">DLAC_10120</name>
</gene>
<proteinExistence type="predicted"/>
<dbReference type="SMART" id="SM00748">
    <property type="entry name" value="HEPN"/>
    <property type="match status" value="1"/>
</dbReference>
<name>A0A151Z673_TIELA</name>
<dbReference type="InterPro" id="IPR036890">
    <property type="entry name" value="HATPase_C_sf"/>
</dbReference>
<protein>
    <submittedName>
        <fullName evidence="2">Putative ATP binding protein</fullName>
    </submittedName>
</protein>
<reference evidence="2 3" key="1">
    <citation type="submission" date="2015-12" db="EMBL/GenBank/DDBJ databases">
        <title>Dictyostelia acquired genes for synthesis and detection of signals that induce cell-type specialization by lateral gene transfer from prokaryotes.</title>
        <authorList>
            <person name="Gloeckner G."/>
            <person name="Schaap P."/>
        </authorList>
    </citation>
    <scope>NUCLEOTIDE SEQUENCE [LARGE SCALE GENOMIC DNA]</scope>
    <source>
        <strain evidence="2 3">TK</strain>
    </source>
</reference>
<dbReference type="InterPro" id="IPR058210">
    <property type="entry name" value="SACS/Nov_dom"/>
</dbReference>
<dbReference type="Pfam" id="PF05168">
    <property type="entry name" value="HEPN"/>
    <property type="match status" value="1"/>
</dbReference>
<dbReference type="InterPro" id="IPR007842">
    <property type="entry name" value="HEPN_dom"/>
</dbReference>
<sequence length="2674" mass="310317">MNSKFNFDFSGGNATEPYYIRIKGILSKYHESTILKELLQNADDAFSTKVIIKYDTKSYPTEILFSNECKVLQGPSLLVYSNSIFQEKDWDGIKKLGTGSKQLDLKSVGKFGLGVNSVYHATDYLTIVSDKYMLMQDPLGNINKDGFFIDFVDQQLSEKYPDQVEPFKHFGCDMKTPFNGTIIRLPIRSEPSPIKPQIIEDYEPIINEFIQQLYELLLFLKNIEIVEVYNDDDLKFKVSITNSESIGTMRTVVHDYISEIADSMDEFSVLDFIDILDRKDDLPLESFIMNLEYETLFGKDVQSYCLTHGLITKGLNNITINEGTKLIPWGGTAVPLNLEIDQLENFEGIPFTFLPIGSLRYSIPFHFNGFFVLSDARTDILFSSTKLEHSQEYQHSKWNENILSNIIPELYNSSLLFMVQRGMFDQESNLIYHHFPYHQHSSEKDKILSSHIVKRLSTSQLFQDIKTLQFHFLQDCYCVTENEPIEIRNILHERSIPTIEIPTKLLQFMIEQGCVVDMVSTQYICSLLKNYPISEFCEITLKYLISDSETISRGKLEGVKVFPIANGTLVSLNQYSYIKSYINLPEYFLPDHDQFTLIKSRSSNRIFDITKTNLIDDNIKLLSKYYKTNQYQYLYFITDLIQSFPELVGRQQIIHHLPSDFHIDVFWNYMKYQDNDTILDFVCVPATTESGKLVYVSPNYPKILLDSMQKSIRDIGLLLGFVVVQVDGKHSKSITKVKSNDNFINGLTKESVSTLNSDDITTLRNYLLSEKRTSSQSDIIFRLPIFNNSNGTFSNITNYSLCTNWTEMKNYSLGKEYVFFEDSQLNLQNWPTTIHNQQQTIVKFLLPHMDQYNIDSQLSIAEIIIKFPKIFKPLISSDYKWIPNHCGTLSSINGVYLLNQDQENLLKYTPLGESQIISHQLTFLKSDSWKTIGVKYNYPSINLVKDCLTNLPNLPEPINSEGIYQILNYMFRNDITQSIILSIPFIPVIKELQLNENMNYQNIVSIQQCYLKVHKDLCYSQVSIADIDPKIMKNFNNNLPIPTCEMVIAHLNYLIDNWTDSEESDQMEAIEKIYSFLNQHQIELPNNMNWVWNGYKFVSPTKTFVNGTSIDPYIFEIPQNLKKFNKLYEKSHIPTSPSFRQYAHILETIYKESNGMILDDSKFKITLKIVSEISKISAQDRCDLYLPTTKMTLVKQKNIIFSEIDELHLSLQSFSILHRDISFNVAKSLGIQSSLGAILKGKPIPGHDFGQYEELVTRIRNINEEYKVESFLKEMVQNSDDSGATVLEIILDKRKYHLKDLDSELPKKFKDYLEPSLVIFNNSKFTDQDIQNIQRLGSSYKKEDVSKIGQYGIGFNSVYNFTNVPSIITRDSLYVFDPLRSHFSVEKSPGRSFEFSLRDQLIDIFQPLNYPNLGLTFDCEFENTIIRLPLRKHLHEEISKNIWNIESITKTIEKFKDSAEQCLLFQKHLNKISFSIIEDDGSNQSVETFSIEKTIHKGFNPSELNQILHNFNWKQPFMYLTYLDISQNRNQEIESNQWIVGWCVGSSKQGMLYNIYQNLSEKIVPIGSVAICFTKEIKGIPFTFLPLPKSTELPIHVNGSFILNSSRQDVFNSLHNNIDITKIPISTTSGSEQEKSIWNISIVQEILSSLYINTLNDESFKLHYEGIKRVNDFYKIFPHSDTTLWNRITKNFYENANDKDIFAKLELNKEGEIIFKWGNLSKCDMIIHSIDNHIDIIKILLLDGCNINMIPENIYKKLTNNQIPILSYTQVSKFYQSNHSIYLSDPPKPSLKSIDNILTLVKFVIISDVDNLNGTPFMLLYNENESVLFSKNNPSHLIFNQEYYSLNPDSNLYIHPKLCSIVRWLDMHMYAKNPNFPEFFLNYLVPKLHSFKYHNECIPILSSLKSHWKEFSNETINSLIKISIVPVLDEENNEILKFNKVSKYYHPDLLKIVKPKYQLPPPLNDISWLPILMKLSIRCSLTANNILKQLKNLEVDPNEIKFNKLYEYLKLHHPHEVFSVLMSLKNCKIFPCVTESDHIGFLSSSFSSLTNSVDPSLSHLCFTVLPTRKNYFGLMLNFLGTVEQEHVEKHLHNLLKEVEKWKNQDKLHELSTILEKIIKYIAEKEWIVNVNELPNNYLFPIDSHLFTVSDIVVDDSDSLDPFFKVVPKNFLKYRYTMLKLGFSTLTDENIISKLSSMKNMVIGEYCKNKFEYLLNKIQHSLPPVLLDSKYHLRSHNQVYHVPESSINLMNRIDVTGLIFEVHRDLVMSREKLKIQSIQDMVTESLDEKKSSYQVESTIFIDFSDYHIISMIHRQLEKVRDKRDILGRFQSLKVYSGNILSKFTLISQDKDVTKQPNGSTYIYNSKTNSVYFTKLGYNELSFYSFLTSAFTFNVMDIYEDIQALKSYQIDVNPLHNYSNGDIVLYSKDGVNMVTAKVVMILENLKEFSELKFYQIQIQDGELKSVPSIHLYKQSSTINYSDISFEPQSIQQLYNEVYRQYRDRWECQRVLQFASQIKVIIKTNTISKVDKASDKQYSSWINTLFKSAFSGNYNESKPNHQYYNIFKEQAKYDLETAEYLHRGGFYAPSCFYSQQTVEKICKSYCYLKGISFSYNNISEVDCSEAHKLESHNISTRYPPLQGLGSTVPFKNYNQTQSSNSIQIARELYSNVMNQLE</sequence>
<dbReference type="OMA" id="DHNEDIC"/>
<dbReference type="PANTHER" id="PTHR15600:SF42">
    <property type="entry name" value="SACSIN"/>
    <property type="match status" value="1"/>
</dbReference>
<dbReference type="InParanoid" id="A0A151Z673"/>
<dbReference type="SUPFAM" id="SSF55874">
    <property type="entry name" value="ATPase domain of HSP90 chaperone/DNA topoisomerase II/histidine kinase"/>
    <property type="match status" value="2"/>
</dbReference>
<organism evidence="2 3">
    <name type="scientific">Tieghemostelium lacteum</name>
    <name type="common">Slime mold</name>
    <name type="synonym">Dictyostelium lacteum</name>
    <dbReference type="NCBI Taxonomy" id="361077"/>
    <lineage>
        <taxon>Eukaryota</taxon>
        <taxon>Amoebozoa</taxon>
        <taxon>Evosea</taxon>
        <taxon>Eumycetozoa</taxon>
        <taxon>Dictyostelia</taxon>
        <taxon>Dictyosteliales</taxon>
        <taxon>Raperosteliaceae</taxon>
        <taxon>Tieghemostelium</taxon>
    </lineage>
</organism>
<evidence type="ECO:0000259" key="1">
    <source>
        <dbReference type="SMART" id="SM00748"/>
    </source>
</evidence>
<dbReference type="Gene3D" id="1.20.120.330">
    <property type="entry name" value="Nucleotidyltransferases domain 2"/>
    <property type="match status" value="1"/>
</dbReference>
<accession>A0A151Z673</accession>
<dbReference type="Proteomes" id="UP000076078">
    <property type="component" value="Unassembled WGS sequence"/>
</dbReference>
<comment type="caution">
    <text evidence="2">The sequence shown here is derived from an EMBL/GenBank/DDBJ whole genome shotgun (WGS) entry which is preliminary data.</text>
</comment>
<dbReference type="GO" id="GO:0030544">
    <property type="term" value="F:Hsp70 protein binding"/>
    <property type="evidence" value="ECO:0007669"/>
    <property type="project" value="TreeGrafter"/>
</dbReference>
<dbReference type="OrthoDB" id="19321at2759"/>
<dbReference type="NCBIfam" id="NF047352">
    <property type="entry name" value="P_loop_sacsin"/>
    <property type="match status" value="2"/>
</dbReference>
<evidence type="ECO:0000313" key="3">
    <source>
        <dbReference type="Proteomes" id="UP000076078"/>
    </source>
</evidence>
<evidence type="ECO:0000313" key="2">
    <source>
        <dbReference type="EMBL" id="KYQ89452.1"/>
    </source>
</evidence>
<keyword evidence="3" id="KW-1185">Reference proteome</keyword>
<dbReference type="Gene3D" id="3.30.565.10">
    <property type="entry name" value="Histidine kinase-like ATPase, C-terminal domain"/>
    <property type="match status" value="1"/>
</dbReference>
<dbReference type="InterPro" id="IPR052972">
    <property type="entry name" value="Sacsin_chaperone_reg"/>
</dbReference>